<dbReference type="InterPro" id="IPR007630">
    <property type="entry name" value="RNA_pol_sigma70_r4"/>
</dbReference>
<evidence type="ECO:0000259" key="7">
    <source>
        <dbReference type="Pfam" id="PF04545"/>
    </source>
</evidence>
<dbReference type="Pfam" id="PF04539">
    <property type="entry name" value="Sigma70_r3"/>
    <property type="match status" value="1"/>
</dbReference>
<comment type="caution">
    <text evidence="8">The sequence shown here is derived from an EMBL/GenBank/DDBJ whole genome shotgun (WGS) entry which is preliminary data.</text>
</comment>
<proteinExistence type="predicted"/>
<dbReference type="PANTHER" id="PTHR30385:SF4">
    <property type="entry name" value="RNA POLYMERASE SIGMA-E FACTOR"/>
    <property type="match status" value="1"/>
</dbReference>
<evidence type="ECO:0000313" key="8">
    <source>
        <dbReference type="EMBL" id="MDF8266314.1"/>
    </source>
</evidence>
<dbReference type="Gene3D" id="1.20.120.1810">
    <property type="match status" value="1"/>
</dbReference>
<organism evidence="8 9">
    <name type="scientific">Luteipulveratus flavus</name>
    <dbReference type="NCBI Taxonomy" id="3031728"/>
    <lineage>
        <taxon>Bacteria</taxon>
        <taxon>Bacillati</taxon>
        <taxon>Actinomycetota</taxon>
        <taxon>Actinomycetes</taxon>
        <taxon>Micrococcales</taxon>
        <taxon>Dermacoccaceae</taxon>
        <taxon>Luteipulveratus</taxon>
    </lineage>
</organism>
<protein>
    <submittedName>
        <fullName evidence="8">Sigma-70 family RNA polymerase sigma factor</fullName>
    </submittedName>
</protein>
<dbReference type="InterPro" id="IPR000943">
    <property type="entry name" value="RNA_pol_sigma70"/>
</dbReference>
<sequence length="258" mass="28684">MSLPLPTPPPAPDDDSTAEELLEQAAAETDPAAAAALRDEVVLRHRGLARSVARRFTERGVDPDDLEQVAMVGLVQAARRYKPGVGHGFIAFAVPTMTGEIKRHFRDHGWAVRPPRSLQEAHHDVRQAGDQLTQFLQRLPTPQELAEHLGLELEVVEHAELLQDQYRSASLDAPMIGVNELTLGDSVADPHDAYTGVDAMVSLQPVLHRLTPRERLIVRMRYVDNLTQRQIGTHIGVSQMQVSRLLRGILDRLRRQVG</sequence>
<evidence type="ECO:0000256" key="2">
    <source>
        <dbReference type="ARBA" id="ARBA00023082"/>
    </source>
</evidence>
<dbReference type="Proteomes" id="UP001528912">
    <property type="component" value="Unassembled WGS sequence"/>
</dbReference>
<dbReference type="PANTHER" id="PTHR30385">
    <property type="entry name" value="SIGMA FACTOR F FLAGELLAR"/>
    <property type="match status" value="1"/>
</dbReference>
<evidence type="ECO:0000256" key="1">
    <source>
        <dbReference type="ARBA" id="ARBA00023015"/>
    </source>
</evidence>
<name>A0ABT6CBP2_9MICO</name>
<dbReference type="Pfam" id="PF04542">
    <property type="entry name" value="Sigma70_r2"/>
    <property type="match status" value="1"/>
</dbReference>
<dbReference type="EMBL" id="JAROAV010000053">
    <property type="protein sequence ID" value="MDF8266314.1"/>
    <property type="molecule type" value="Genomic_DNA"/>
</dbReference>
<keyword evidence="2" id="KW-0731">Sigma factor</keyword>
<feature type="domain" description="RNA polymerase sigma-70 region 4" evidence="7">
    <location>
        <begin position="206"/>
        <end position="254"/>
    </location>
</feature>
<dbReference type="SUPFAM" id="SSF88946">
    <property type="entry name" value="Sigma2 domain of RNA polymerase sigma factors"/>
    <property type="match status" value="1"/>
</dbReference>
<dbReference type="InterPro" id="IPR007627">
    <property type="entry name" value="RNA_pol_sigma70_r2"/>
</dbReference>
<dbReference type="PRINTS" id="PR00046">
    <property type="entry name" value="SIGMA70FCT"/>
</dbReference>
<keyword evidence="4" id="KW-0804">Transcription</keyword>
<keyword evidence="1" id="KW-0805">Transcription regulation</keyword>
<dbReference type="InterPro" id="IPR013324">
    <property type="entry name" value="RNA_pol_sigma_r3/r4-like"/>
</dbReference>
<evidence type="ECO:0000259" key="6">
    <source>
        <dbReference type="Pfam" id="PF04542"/>
    </source>
</evidence>
<dbReference type="RefSeq" id="WP_277193504.1">
    <property type="nucleotide sequence ID" value="NZ_JAROAV010000053.1"/>
</dbReference>
<keyword evidence="9" id="KW-1185">Reference proteome</keyword>
<dbReference type="InterPro" id="IPR014284">
    <property type="entry name" value="RNA_pol_sigma-70_dom"/>
</dbReference>
<keyword evidence="3" id="KW-0238">DNA-binding</keyword>
<evidence type="ECO:0000313" key="9">
    <source>
        <dbReference type="Proteomes" id="UP001528912"/>
    </source>
</evidence>
<dbReference type="Gene3D" id="1.20.140.160">
    <property type="match status" value="1"/>
</dbReference>
<gene>
    <name evidence="8" type="ORF">P4R38_18850</name>
</gene>
<dbReference type="InterPro" id="IPR013325">
    <property type="entry name" value="RNA_pol_sigma_r2"/>
</dbReference>
<dbReference type="Pfam" id="PF04545">
    <property type="entry name" value="Sigma70_r4"/>
    <property type="match status" value="1"/>
</dbReference>
<feature type="domain" description="RNA polymerase sigma-70 region 2" evidence="6">
    <location>
        <begin position="42"/>
        <end position="110"/>
    </location>
</feature>
<reference evidence="8 9" key="1">
    <citation type="submission" date="2023-03" db="EMBL/GenBank/DDBJ databases">
        <title>YIM 133296 draft genome.</title>
        <authorList>
            <person name="Xiong L."/>
        </authorList>
    </citation>
    <scope>NUCLEOTIDE SEQUENCE [LARGE SCALE GENOMIC DNA]</scope>
    <source>
        <strain evidence="8 9">YIM 133296</strain>
    </source>
</reference>
<dbReference type="SUPFAM" id="SSF88659">
    <property type="entry name" value="Sigma3 and sigma4 domains of RNA polymerase sigma factors"/>
    <property type="match status" value="2"/>
</dbReference>
<evidence type="ECO:0000256" key="4">
    <source>
        <dbReference type="ARBA" id="ARBA00023163"/>
    </source>
</evidence>
<accession>A0ABT6CBP2</accession>
<feature type="domain" description="RNA polymerase sigma-70 region 3" evidence="5">
    <location>
        <begin position="124"/>
        <end position="191"/>
    </location>
</feature>
<evidence type="ECO:0000259" key="5">
    <source>
        <dbReference type="Pfam" id="PF04539"/>
    </source>
</evidence>
<dbReference type="InterPro" id="IPR007624">
    <property type="entry name" value="RNA_pol_sigma70_r3"/>
</dbReference>
<dbReference type="CDD" id="cd06171">
    <property type="entry name" value="Sigma70_r4"/>
    <property type="match status" value="1"/>
</dbReference>
<dbReference type="NCBIfam" id="TIGR02937">
    <property type="entry name" value="sigma70-ECF"/>
    <property type="match status" value="1"/>
</dbReference>
<evidence type="ECO:0000256" key="3">
    <source>
        <dbReference type="ARBA" id="ARBA00023125"/>
    </source>
</evidence>